<dbReference type="InterPro" id="IPR002052">
    <property type="entry name" value="DNA_methylase_N6_adenine_CS"/>
</dbReference>
<dbReference type="PROSITE" id="PS00092">
    <property type="entry name" value="N6_MTASE"/>
    <property type="match status" value="1"/>
</dbReference>
<evidence type="ECO:0000256" key="2">
    <source>
        <dbReference type="ARBA" id="ARBA00022603"/>
    </source>
</evidence>
<proteinExistence type="inferred from homology"/>
<name>A0A845SXI5_9FIRM</name>
<gene>
    <name evidence="7" type="ORF">FMM72_08220</name>
</gene>
<dbReference type="Pfam" id="PF01555">
    <property type="entry name" value="N6_N4_Mtase"/>
    <property type="match status" value="1"/>
</dbReference>
<dbReference type="PANTHER" id="PTHR13370:SF3">
    <property type="entry name" value="TRNA (GUANINE(10)-N2)-METHYLTRANSFERASE HOMOLOG"/>
    <property type="match status" value="1"/>
</dbReference>
<evidence type="ECO:0000256" key="1">
    <source>
        <dbReference type="ARBA" id="ARBA00006594"/>
    </source>
</evidence>
<dbReference type="GO" id="GO:0008170">
    <property type="term" value="F:N-methyltransferase activity"/>
    <property type="evidence" value="ECO:0007669"/>
    <property type="project" value="InterPro"/>
</dbReference>
<dbReference type="PRINTS" id="PR00508">
    <property type="entry name" value="S21N4MTFRASE"/>
</dbReference>
<dbReference type="PANTHER" id="PTHR13370">
    <property type="entry name" value="RNA METHYLASE-RELATED"/>
    <property type="match status" value="1"/>
</dbReference>
<keyword evidence="3 7" id="KW-0808">Transferase</keyword>
<dbReference type="SUPFAM" id="SSF53335">
    <property type="entry name" value="S-adenosyl-L-methionine-dependent methyltransferases"/>
    <property type="match status" value="1"/>
</dbReference>
<evidence type="ECO:0000256" key="3">
    <source>
        <dbReference type="ARBA" id="ARBA00022679"/>
    </source>
</evidence>
<sequence length="390" mass="44316">MEPVQGLFRISGHGNGFDNMIIKGDNCAVCDCLMDEFTDKVKCIYIDPPYNNGEEYTHYSDVFSHEQWLDNMRAIISRLFRLLAKDGSLWISIDDNEVHYLKVLCDEIMGRNSFVTTIIWQQRTTRENRRAFSNNHEYILVYAKDPIEFKRARNLLCVDDAVLARYKNPDNDPRGPWQSVSLNVQAGHAVSSQFYSITAPGGKVFNPPMGRCWIYNENRMKKEIEAHNIWFGSDQNSTPRKKKFLCDAKLGLTPETLWLSSSVGTTNNAKKQLLALFPSMTVFDTPKPESLIRRIFEIASNEGDLVLDAFLGSGTTAAVAHKMNRAYIGIDVSTESIHYALSRLERVIAGEQSGISKDIKWQGGGSFSYYEYYDNSNKRTINLSLLPQAK</sequence>
<dbReference type="InterPro" id="IPR002941">
    <property type="entry name" value="DNA_methylase_N4/N6"/>
</dbReference>
<feature type="domain" description="DNA methylase N-4/N-6" evidence="6">
    <location>
        <begin position="41"/>
        <end position="340"/>
    </location>
</feature>
<dbReference type="RefSeq" id="WP_162221133.1">
    <property type="nucleotide sequence ID" value="NZ_JAETUF010000014.1"/>
</dbReference>
<dbReference type="EMBL" id="VIQT01000010">
    <property type="protein sequence ID" value="NDO39243.1"/>
    <property type="molecule type" value="Genomic_DNA"/>
</dbReference>
<dbReference type="GO" id="GO:0032259">
    <property type="term" value="P:methylation"/>
    <property type="evidence" value="ECO:0007669"/>
    <property type="project" value="UniProtKB-KW"/>
</dbReference>
<reference evidence="7 8" key="1">
    <citation type="submission" date="2019-06" db="EMBL/GenBank/DDBJ databases">
        <title>Draft genome sequences of 15 bacterial species constituting the stable defined intestinal microbiota of the GM15 gnotobiotic mouse model.</title>
        <authorList>
            <person name="Elie C."/>
            <person name="Mathieu A."/>
            <person name="Saliou A."/>
            <person name="Darnaud M."/>
            <person name="Leulier F."/>
            <person name="Tamellini A."/>
        </authorList>
    </citation>
    <scope>NUCLEOTIDE SEQUENCE [LARGE SCALE GENOMIC DNA]</scope>
    <source>
        <strain evidence="7 8">JM4-15</strain>
    </source>
</reference>
<organism evidence="7 8">
    <name type="scientific">Anaerotruncus colihominis</name>
    <dbReference type="NCBI Taxonomy" id="169435"/>
    <lineage>
        <taxon>Bacteria</taxon>
        <taxon>Bacillati</taxon>
        <taxon>Bacillota</taxon>
        <taxon>Clostridia</taxon>
        <taxon>Eubacteriales</taxon>
        <taxon>Oscillospiraceae</taxon>
        <taxon>Anaerotruncus</taxon>
    </lineage>
</organism>
<dbReference type="AlphaFoldDB" id="A0A845SXI5"/>
<dbReference type="Proteomes" id="UP000462501">
    <property type="component" value="Unassembled WGS sequence"/>
</dbReference>
<keyword evidence="4" id="KW-0680">Restriction system</keyword>
<dbReference type="GO" id="GO:0009307">
    <property type="term" value="P:DNA restriction-modification system"/>
    <property type="evidence" value="ECO:0007669"/>
    <property type="project" value="UniProtKB-KW"/>
</dbReference>
<dbReference type="GO" id="GO:0003677">
    <property type="term" value="F:DNA binding"/>
    <property type="evidence" value="ECO:0007669"/>
    <property type="project" value="InterPro"/>
</dbReference>
<dbReference type="Gene3D" id="3.40.50.150">
    <property type="entry name" value="Vaccinia Virus protein VP39"/>
    <property type="match status" value="1"/>
</dbReference>
<evidence type="ECO:0000256" key="4">
    <source>
        <dbReference type="ARBA" id="ARBA00022747"/>
    </source>
</evidence>
<evidence type="ECO:0000313" key="8">
    <source>
        <dbReference type="Proteomes" id="UP000462501"/>
    </source>
</evidence>
<dbReference type="InterPro" id="IPR029063">
    <property type="entry name" value="SAM-dependent_MTases_sf"/>
</dbReference>
<accession>A0A845SXI5</accession>
<dbReference type="GO" id="GO:0005737">
    <property type="term" value="C:cytoplasm"/>
    <property type="evidence" value="ECO:0007669"/>
    <property type="project" value="TreeGrafter"/>
</dbReference>
<evidence type="ECO:0000313" key="7">
    <source>
        <dbReference type="EMBL" id="NDO39243.1"/>
    </source>
</evidence>
<evidence type="ECO:0000256" key="5">
    <source>
        <dbReference type="RuleBase" id="RU362026"/>
    </source>
</evidence>
<dbReference type="GO" id="GO:0009007">
    <property type="term" value="F:site-specific DNA-methyltransferase (adenine-specific) activity"/>
    <property type="evidence" value="ECO:0007669"/>
    <property type="project" value="TreeGrafter"/>
</dbReference>
<evidence type="ECO:0000259" key="6">
    <source>
        <dbReference type="Pfam" id="PF01555"/>
    </source>
</evidence>
<dbReference type="InterPro" id="IPR001091">
    <property type="entry name" value="RM_Methyltransferase"/>
</dbReference>
<comment type="caution">
    <text evidence="7">The sequence shown here is derived from an EMBL/GenBank/DDBJ whole genome shotgun (WGS) entry which is preliminary data.</text>
</comment>
<dbReference type="EC" id="2.1.1.-" evidence="5"/>
<keyword evidence="2 7" id="KW-0489">Methyltransferase</keyword>
<comment type="similarity">
    <text evidence="1 5">Belongs to the N(4)/N(6)-methyltransferase family.</text>
</comment>
<protein>
    <recommendedName>
        <fullName evidence="5">Methyltransferase</fullName>
        <ecNumber evidence="5">2.1.1.-</ecNumber>
    </recommendedName>
</protein>